<accession>A0ACB9YU50</accession>
<name>A0ACB9YU50_9PEZI</name>
<evidence type="ECO:0000313" key="2">
    <source>
        <dbReference type="Proteomes" id="UP001497700"/>
    </source>
</evidence>
<dbReference type="EMBL" id="MU393530">
    <property type="protein sequence ID" value="KAI4862235.1"/>
    <property type="molecule type" value="Genomic_DNA"/>
</dbReference>
<comment type="caution">
    <text evidence="1">The sequence shown here is derived from an EMBL/GenBank/DDBJ whole genome shotgun (WGS) entry which is preliminary data.</text>
</comment>
<sequence length="354" mass="38181">MTRRGAKNLIIPSRSGASTQAAKDVVSDLVSTGVRFVAPKCDVSSATELSAMLEACASMPPIKGCINATMALQDAIFDNMTHAQWTQTTRSKVHASWNLHNLLPHDMDFFILLSSLSGIYGSVGQSNYAAGCAFQDALARSRTDAGFRGYFSLDLGWMRNIGVIAENADFQRHRQHVADMQPIEDSDFLALLEHYCDPELPPRKSPAAAASQLLVGAVHPAYFRARGENPISFVDRPLFATFAFAGNGTKKNSAAAADDGEDAAFLFARAGGSSKSRRAIVLAALKAKLARALGVQASDVDSYRTLMDYGVDSLMAIELRNWIRRDFHAVVAVFDIMSGNSIATVSELIVQKAG</sequence>
<organism evidence="1 2">
    <name type="scientific">Hypoxylon rubiginosum</name>
    <dbReference type="NCBI Taxonomy" id="110542"/>
    <lineage>
        <taxon>Eukaryota</taxon>
        <taxon>Fungi</taxon>
        <taxon>Dikarya</taxon>
        <taxon>Ascomycota</taxon>
        <taxon>Pezizomycotina</taxon>
        <taxon>Sordariomycetes</taxon>
        <taxon>Xylariomycetidae</taxon>
        <taxon>Xylariales</taxon>
        <taxon>Hypoxylaceae</taxon>
        <taxon>Hypoxylon</taxon>
    </lineage>
</organism>
<protein>
    <submittedName>
        <fullName evidence="1">KR domain-containing protein</fullName>
    </submittedName>
</protein>
<keyword evidence="2" id="KW-1185">Reference proteome</keyword>
<evidence type="ECO:0000313" key="1">
    <source>
        <dbReference type="EMBL" id="KAI4862235.1"/>
    </source>
</evidence>
<dbReference type="Proteomes" id="UP001497700">
    <property type="component" value="Unassembled WGS sequence"/>
</dbReference>
<reference evidence="1 2" key="1">
    <citation type="journal article" date="2022" name="New Phytol.">
        <title>Ecological generalism drives hyperdiversity of secondary metabolite gene clusters in xylarialean endophytes.</title>
        <authorList>
            <person name="Franco M.E.E."/>
            <person name="Wisecaver J.H."/>
            <person name="Arnold A.E."/>
            <person name="Ju Y.M."/>
            <person name="Slot J.C."/>
            <person name="Ahrendt S."/>
            <person name="Moore L.P."/>
            <person name="Eastman K.E."/>
            <person name="Scott K."/>
            <person name="Konkel Z."/>
            <person name="Mondo S.J."/>
            <person name="Kuo A."/>
            <person name="Hayes R.D."/>
            <person name="Haridas S."/>
            <person name="Andreopoulos B."/>
            <person name="Riley R."/>
            <person name="LaButti K."/>
            <person name="Pangilinan J."/>
            <person name="Lipzen A."/>
            <person name="Amirebrahimi M."/>
            <person name="Yan J."/>
            <person name="Adam C."/>
            <person name="Keymanesh K."/>
            <person name="Ng V."/>
            <person name="Louie K."/>
            <person name="Northen T."/>
            <person name="Drula E."/>
            <person name="Henrissat B."/>
            <person name="Hsieh H.M."/>
            <person name="Youens-Clark K."/>
            <person name="Lutzoni F."/>
            <person name="Miadlikowska J."/>
            <person name="Eastwood D.C."/>
            <person name="Hamelin R.C."/>
            <person name="Grigoriev I.V."/>
            <person name="U'Ren J.M."/>
        </authorList>
    </citation>
    <scope>NUCLEOTIDE SEQUENCE [LARGE SCALE GENOMIC DNA]</scope>
    <source>
        <strain evidence="1 2">CBS 119005</strain>
    </source>
</reference>
<proteinExistence type="predicted"/>
<gene>
    <name evidence="1" type="ORF">F4820DRAFT_431051</name>
</gene>